<name>A0AAJ5ZD24_AERCA</name>
<organism evidence="1 2">
    <name type="scientific">Aeromonas caviae</name>
    <name type="common">Aeromonas punctata</name>
    <dbReference type="NCBI Taxonomy" id="648"/>
    <lineage>
        <taxon>Bacteria</taxon>
        <taxon>Pseudomonadati</taxon>
        <taxon>Pseudomonadota</taxon>
        <taxon>Gammaproteobacteria</taxon>
        <taxon>Aeromonadales</taxon>
        <taxon>Aeromonadaceae</taxon>
        <taxon>Aeromonas</taxon>
    </lineage>
</organism>
<sequence length="174" mass="18977">MRNRGFSLLVVMIGIIFATALAISAAKIASKRAYSFKVDVTSQRVARLLIGIDDYYQAECWASNGTPPVVTISNITAGGYLPDLKWVNPLNQSSPFMVAIDQSGDRSIMVVTTDFKSALEAKQVVGRFLSMASAEREWSAYASGTQAKFYLPTISSGNAWDDAENNVFSDQLCK</sequence>
<geneLocation type="plasmid" evidence="1 2">
    <name>pAC1520</name>
</geneLocation>
<dbReference type="EMBL" id="CP120943">
    <property type="protein sequence ID" value="WFG00275.1"/>
    <property type="molecule type" value="Genomic_DNA"/>
</dbReference>
<accession>A0AAJ5ZD24</accession>
<proteinExistence type="predicted"/>
<dbReference type="Proteomes" id="UP001218423">
    <property type="component" value="Plasmid pAC1520"/>
</dbReference>
<evidence type="ECO:0000313" key="2">
    <source>
        <dbReference type="Proteomes" id="UP001218423"/>
    </source>
</evidence>
<dbReference type="AlphaFoldDB" id="A0AAJ5ZD24"/>
<dbReference type="RefSeq" id="WP_277857214.1">
    <property type="nucleotide sequence ID" value="NZ_CP120943.1"/>
</dbReference>
<evidence type="ECO:0000313" key="1">
    <source>
        <dbReference type="EMBL" id="WFG00275.1"/>
    </source>
</evidence>
<protein>
    <submittedName>
        <fullName evidence="1">Uncharacterized protein</fullName>
    </submittedName>
</protein>
<gene>
    <name evidence="1" type="ORF">P5S46_21170</name>
</gene>
<keyword evidence="1" id="KW-0614">Plasmid</keyword>
<reference evidence="1" key="1">
    <citation type="submission" date="2023-03" db="EMBL/GenBank/DDBJ databases">
        <title>Aeromonas caviae strain AC1520.</title>
        <authorList>
            <person name="Xie T."/>
            <person name="Zhang Q."/>
            <person name="Deng J."/>
            <person name="Li X."/>
        </authorList>
    </citation>
    <scope>NUCLEOTIDE SEQUENCE</scope>
    <source>
        <strain evidence="1">AC1520</strain>
        <plasmid evidence="1">pAC1520</plasmid>
    </source>
</reference>